<feature type="transmembrane region" description="Helical" evidence="1">
    <location>
        <begin position="59"/>
        <end position="76"/>
    </location>
</feature>
<accession>A0A3A6TUB1</accession>
<dbReference type="RefSeq" id="WP_121855122.1">
    <property type="nucleotide sequence ID" value="NZ_CP037952.1"/>
</dbReference>
<dbReference type="Proteomes" id="UP000273022">
    <property type="component" value="Unassembled WGS sequence"/>
</dbReference>
<dbReference type="InterPro" id="IPR058581">
    <property type="entry name" value="TM_HPP"/>
</dbReference>
<evidence type="ECO:0000313" key="3">
    <source>
        <dbReference type="EMBL" id="RJY05083.1"/>
    </source>
</evidence>
<keyword evidence="1" id="KW-0472">Membrane</keyword>
<gene>
    <name evidence="3" type="ORF">D5R81_18805</name>
</gene>
<feature type="transmembrane region" description="Helical" evidence="1">
    <location>
        <begin position="119"/>
        <end position="141"/>
    </location>
</feature>
<keyword evidence="1" id="KW-0812">Transmembrane</keyword>
<keyword evidence="1" id="KW-1133">Transmembrane helix</keyword>
<dbReference type="AlphaFoldDB" id="A0A3A6TUB1"/>
<dbReference type="Pfam" id="PF04982">
    <property type="entry name" value="TM_HPP"/>
    <property type="match status" value="1"/>
</dbReference>
<dbReference type="EMBL" id="QYYH01000197">
    <property type="protein sequence ID" value="RJY05083.1"/>
    <property type="molecule type" value="Genomic_DNA"/>
</dbReference>
<sequence length="182" mass="19711">MKKIGYACTAGLGAALAIGLLSFVCNMPFNIALLMAPFGATAVLVFAVPESPLAQPRNVIFGHLLTAFIGLCFVNFFDATSLSIAIATGLAITLMILTKTIHPPAGANPILIMLTSQSWSFMITPVLLCSVTLVLSARFIYSCLNKYKKLGRKQPSFRKAQVDPHFSLFYLIPTIDPEHTFV</sequence>
<evidence type="ECO:0000256" key="1">
    <source>
        <dbReference type="SAM" id="Phobius"/>
    </source>
</evidence>
<keyword evidence="4" id="KW-1185">Reference proteome</keyword>
<protein>
    <submittedName>
        <fullName evidence="3">HPP family protein</fullName>
    </submittedName>
</protein>
<feature type="domain" description="HPP transmembrane region" evidence="2">
    <location>
        <begin position="4"/>
        <end position="142"/>
    </location>
</feature>
<feature type="transmembrane region" description="Helical" evidence="1">
    <location>
        <begin position="27"/>
        <end position="47"/>
    </location>
</feature>
<comment type="caution">
    <text evidence="3">The sequence shown here is derived from an EMBL/GenBank/DDBJ whole genome shotgun (WGS) entry which is preliminary data.</text>
</comment>
<evidence type="ECO:0000313" key="4">
    <source>
        <dbReference type="Proteomes" id="UP000273022"/>
    </source>
</evidence>
<feature type="transmembrane region" description="Helical" evidence="1">
    <location>
        <begin position="82"/>
        <end position="98"/>
    </location>
</feature>
<evidence type="ECO:0000259" key="2">
    <source>
        <dbReference type="Pfam" id="PF04982"/>
    </source>
</evidence>
<dbReference type="PANTHER" id="PTHR33741">
    <property type="entry name" value="TRANSMEMBRANE PROTEIN DDB_G0269096-RELATED"/>
    <property type="match status" value="1"/>
</dbReference>
<organism evidence="3 4">
    <name type="scientific">Parashewanella spongiae</name>
    <dbReference type="NCBI Taxonomy" id="342950"/>
    <lineage>
        <taxon>Bacteria</taxon>
        <taxon>Pseudomonadati</taxon>
        <taxon>Pseudomonadota</taxon>
        <taxon>Gammaproteobacteria</taxon>
        <taxon>Alteromonadales</taxon>
        <taxon>Shewanellaceae</taxon>
        <taxon>Parashewanella</taxon>
    </lineage>
</organism>
<name>A0A3A6TUB1_9GAMM</name>
<dbReference type="PANTHER" id="PTHR33741:SF5">
    <property type="entry name" value="TRANSMEMBRANE PROTEIN DDB_G0269096-RELATED"/>
    <property type="match status" value="1"/>
</dbReference>
<dbReference type="OrthoDB" id="9811720at2"/>
<proteinExistence type="predicted"/>
<reference evidence="3 4" key="1">
    <citation type="submission" date="2018-09" db="EMBL/GenBank/DDBJ databases">
        <title>Phylogeny of the Shewanellaceae, and recommendation for two new genera, Pseudoshewanella and Parashewanella.</title>
        <authorList>
            <person name="Wang G."/>
        </authorList>
    </citation>
    <scope>NUCLEOTIDE SEQUENCE [LARGE SCALE GENOMIC DNA]</scope>
    <source>
        <strain evidence="3 4">KCTC 22492</strain>
    </source>
</reference>
<dbReference type="InterPro" id="IPR007065">
    <property type="entry name" value="HPP"/>
</dbReference>